<dbReference type="eggNOG" id="KOG1239">
    <property type="taxonomic scope" value="Eukaryota"/>
</dbReference>
<sequence>EVIAIAADSWITTAGLMYVIEYFHLAHGMEWYAAIAAATCVMRVCAFPLTIMQQKSAGKMHLAKPEMTALQESINEARRAGEHERAARLGRVFAIWSKHDVHPAKMLAPLLFQAPVFISFYFAISRMAEGLPSMRDGGFAWFQDLSIADPTFALPIISSLTFLAAVEFAPQNPAVKSSQREMTKWGLRALGVAMVPLTASFPSGVFVYWITSNVFSFAQTVLLRVPFAKRAMGIPEDPPP</sequence>
<dbReference type="OMA" id="IMTDIAD"/>
<feature type="non-terminal residue" evidence="9">
    <location>
        <position position="240"/>
    </location>
</feature>
<evidence type="ECO:0000256" key="7">
    <source>
        <dbReference type="SAM" id="Phobius"/>
    </source>
</evidence>
<evidence type="ECO:0000256" key="2">
    <source>
        <dbReference type="ARBA" id="ARBA00010583"/>
    </source>
</evidence>
<feature type="domain" description="Membrane insertase YidC/Oxa/ALB C-terminal" evidence="8">
    <location>
        <begin position="31"/>
        <end position="223"/>
    </location>
</feature>
<reference evidence="9 10" key="1">
    <citation type="journal article" date="2009" name="Science">
        <title>Green evolution and dynamic adaptations revealed by genomes of the marine picoeukaryotes Micromonas.</title>
        <authorList>
            <person name="Worden A.Z."/>
            <person name="Lee J.H."/>
            <person name="Mock T."/>
            <person name="Rouze P."/>
            <person name="Simmons M.P."/>
            <person name="Aerts A.L."/>
            <person name="Allen A.E."/>
            <person name="Cuvelier M.L."/>
            <person name="Derelle E."/>
            <person name="Everett M.V."/>
            <person name="Foulon E."/>
            <person name="Grimwood J."/>
            <person name="Gundlach H."/>
            <person name="Henrissat B."/>
            <person name="Napoli C."/>
            <person name="McDonald S.M."/>
            <person name="Parker M.S."/>
            <person name="Rombauts S."/>
            <person name="Salamov A."/>
            <person name="Von Dassow P."/>
            <person name="Badger J.H."/>
            <person name="Coutinho P.M."/>
            <person name="Demir E."/>
            <person name="Dubchak I."/>
            <person name="Gentemann C."/>
            <person name="Eikrem W."/>
            <person name="Gready J.E."/>
            <person name="John U."/>
            <person name="Lanier W."/>
            <person name="Lindquist E.A."/>
            <person name="Lucas S."/>
            <person name="Mayer K.F."/>
            <person name="Moreau H."/>
            <person name="Not F."/>
            <person name="Otillar R."/>
            <person name="Panaud O."/>
            <person name="Pangilinan J."/>
            <person name="Paulsen I."/>
            <person name="Piegu B."/>
            <person name="Poliakov A."/>
            <person name="Robbens S."/>
            <person name="Schmutz J."/>
            <person name="Toulza E."/>
            <person name="Wyss T."/>
            <person name="Zelensky A."/>
            <person name="Zhou K."/>
            <person name="Armbrust E.V."/>
            <person name="Bhattacharya D."/>
            <person name="Goodenough U.W."/>
            <person name="Van de Peer Y."/>
            <person name="Grigoriev I.V."/>
        </authorList>
    </citation>
    <scope>NUCLEOTIDE SEQUENCE [LARGE SCALE GENOMIC DNA]</scope>
    <source>
        <strain evidence="9 10">CCMP1545</strain>
    </source>
</reference>
<comment type="subcellular location">
    <subcellularLocation>
        <location evidence="1 6">Membrane</location>
        <topology evidence="1 6">Multi-pass membrane protein</topology>
    </subcellularLocation>
</comment>
<dbReference type="InterPro" id="IPR001708">
    <property type="entry name" value="YidC/ALB3/OXA1/COX18"/>
</dbReference>
<organism evidence="10">
    <name type="scientific">Micromonas pusilla (strain CCMP1545)</name>
    <name type="common">Picoplanktonic green alga</name>
    <dbReference type="NCBI Taxonomy" id="564608"/>
    <lineage>
        <taxon>Eukaryota</taxon>
        <taxon>Viridiplantae</taxon>
        <taxon>Chlorophyta</taxon>
        <taxon>Mamiellophyceae</taxon>
        <taxon>Mamiellales</taxon>
        <taxon>Mamiellaceae</taxon>
        <taxon>Micromonas</taxon>
    </lineage>
</organism>
<dbReference type="PANTHER" id="PTHR12428:SF65">
    <property type="entry name" value="CYTOCHROME C OXIDASE ASSEMBLY PROTEIN COX18, MITOCHONDRIAL"/>
    <property type="match status" value="1"/>
</dbReference>
<dbReference type="GeneID" id="9684607"/>
<dbReference type="EMBL" id="GG663740">
    <property type="protein sequence ID" value="EEH56601.1"/>
    <property type="molecule type" value="Genomic_DNA"/>
</dbReference>
<evidence type="ECO:0000256" key="6">
    <source>
        <dbReference type="RuleBase" id="RU003945"/>
    </source>
</evidence>
<feature type="transmembrane region" description="Helical" evidence="7">
    <location>
        <begin position="189"/>
        <end position="210"/>
    </location>
</feature>
<dbReference type="GO" id="GO:0032977">
    <property type="term" value="F:membrane insertase activity"/>
    <property type="evidence" value="ECO:0007669"/>
    <property type="project" value="InterPro"/>
</dbReference>
<feature type="transmembrane region" description="Helical" evidence="7">
    <location>
        <begin position="106"/>
        <end position="124"/>
    </location>
</feature>
<dbReference type="InterPro" id="IPR028055">
    <property type="entry name" value="YidC/Oxa/ALB_C"/>
</dbReference>
<dbReference type="CDD" id="cd20069">
    <property type="entry name" value="5TM_Oxa1-like"/>
    <property type="match status" value="1"/>
</dbReference>
<comment type="similarity">
    <text evidence="6">Belongs to the OXA1/ALB3/YidC family.</text>
</comment>
<keyword evidence="5 7" id="KW-0472">Membrane</keyword>
<dbReference type="GO" id="GO:0005743">
    <property type="term" value="C:mitochondrial inner membrane"/>
    <property type="evidence" value="ECO:0007669"/>
    <property type="project" value="TreeGrafter"/>
</dbReference>
<evidence type="ECO:0000313" key="10">
    <source>
        <dbReference type="Proteomes" id="UP000001876"/>
    </source>
</evidence>
<dbReference type="NCBIfam" id="TIGR03592">
    <property type="entry name" value="yidC_oxa1_cterm"/>
    <property type="match status" value="1"/>
</dbReference>
<dbReference type="OrthoDB" id="2148490at2759"/>
<dbReference type="Pfam" id="PF02096">
    <property type="entry name" value="60KD_IMP"/>
    <property type="match status" value="1"/>
</dbReference>
<evidence type="ECO:0000313" key="9">
    <source>
        <dbReference type="EMBL" id="EEH56601.1"/>
    </source>
</evidence>
<evidence type="ECO:0000256" key="1">
    <source>
        <dbReference type="ARBA" id="ARBA00004141"/>
    </source>
</evidence>
<evidence type="ECO:0000256" key="5">
    <source>
        <dbReference type="ARBA" id="ARBA00023136"/>
    </source>
</evidence>
<evidence type="ECO:0000256" key="4">
    <source>
        <dbReference type="ARBA" id="ARBA00022989"/>
    </source>
</evidence>
<accession>C1MUB7</accession>
<gene>
    <name evidence="9" type="ORF">MICPUCDRAFT_3586</name>
</gene>
<evidence type="ECO:0000259" key="8">
    <source>
        <dbReference type="Pfam" id="PF02096"/>
    </source>
</evidence>
<dbReference type="KEGG" id="mpp:MICPUCDRAFT_3586"/>
<protein>
    <submittedName>
        <fullName evidence="9">Cytochrome oxidase biogenesis family</fullName>
    </submittedName>
</protein>
<keyword evidence="10" id="KW-1185">Reference proteome</keyword>
<feature type="transmembrane region" description="Helical" evidence="7">
    <location>
        <begin position="31"/>
        <end position="51"/>
    </location>
</feature>
<keyword evidence="3 6" id="KW-0812">Transmembrane</keyword>
<dbReference type="RefSeq" id="XP_003059469.1">
    <property type="nucleotide sequence ID" value="XM_003059423.1"/>
</dbReference>
<dbReference type="GO" id="GO:0032979">
    <property type="term" value="P:protein insertion into mitochondrial inner membrane from matrix"/>
    <property type="evidence" value="ECO:0007669"/>
    <property type="project" value="TreeGrafter"/>
</dbReference>
<dbReference type="Proteomes" id="UP000001876">
    <property type="component" value="Unassembled WGS sequence"/>
</dbReference>
<comment type="similarity">
    <text evidence="2">Belongs to the OXA1/ALB3/YidC (TC 2.A.9.2) family.</text>
</comment>
<dbReference type="AlphaFoldDB" id="C1MUB7"/>
<keyword evidence="4 7" id="KW-1133">Transmembrane helix</keyword>
<dbReference type="STRING" id="564608.C1MUB7"/>
<name>C1MUB7_MICPC</name>
<dbReference type="PANTHER" id="PTHR12428">
    <property type="entry name" value="OXA1"/>
    <property type="match status" value="1"/>
</dbReference>
<evidence type="ECO:0000256" key="3">
    <source>
        <dbReference type="ARBA" id="ARBA00022692"/>
    </source>
</evidence>
<proteinExistence type="inferred from homology"/>
<feature type="non-terminal residue" evidence="9">
    <location>
        <position position="1"/>
    </location>
</feature>